<evidence type="ECO:0000313" key="5">
    <source>
        <dbReference type="EMBL" id="CAK8686398.1"/>
    </source>
</evidence>
<protein>
    <recommendedName>
        <fullName evidence="4">Myotubularin phosphatase domain-containing protein</fullName>
    </recommendedName>
</protein>
<dbReference type="PROSITE" id="PS51339">
    <property type="entry name" value="PPASE_MYOTUBULARIN"/>
    <property type="match status" value="1"/>
</dbReference>
<evidence type="ECO:0000313" key="6">
    <source>
        <dbReference type="Proteomes" id="UP001642483"/>
    </source>
</evidence>
<feature type="domain" description="Myotubularin phosphatase" evidence="4">
    <location>
        <begin position="123"/>
        <end position="501"/>
    </location>
</feature>
<evidence type="ECO:0000256" key="1">
    <source>
        <dbReference type="ARBA" id="ARBA00007471"/>
    </source>
</evidence>
<dbReference type="PANTHER" id="PTHR10807:SF8">
    <property type="entry name" value="PHOSPHATIDYLINOSITOL-3-PHOSPHATE PHOSPHATASE"/>
    <property type="match status" value="1"/>
</dbReference>
<proteinExistence type="inferred from homology"/>
<dbReference type="Gene3D" id="3.90.190.10">
    <property type="entry name" value="Protein tyrosine phosphatase superfamily"/>
    <property type="match status" value="1"/>
</dbReference>
<dbReference type="InterPro" id="IPR010569">
    <property type="entry name" value="Myotubularin-like_Pase_dom"/>
</dbReference>
<dbReference type="Gene3D" id="2.30.29.30">
    <property type="entry name" value="Pleckstrin-homology domain (PH domain)/Phosphotyrosine-binding domain (PTB)"/>
    <property type="match status" value="1"/>
</dbReference>
<feature type="region of interest" description="Disordered" evidence="3">
    <location>
        <begin position="543"/>
        <end position="607"/>
    </location>
</feature>
<reference evidence="5 6" key="1">
    <citation type="submission" date="2024-02" db="EMBL/GenBank/DDBJ databases">
        <authorList>
            <person name="Daric V."/>
            <person name="Darras S."/>
        </authorList>
    </citation>
    <scope>NUCLEOTIDE SEQUENCE [LARGE SCALE GENOMIC DNA]</scope>
</reference>
<dbReference type="InterPro" id="IPR016130">
    <property type="entry name" value="Tyr_Pase_AS"/>
</dbReference>
<evidence type="ECO:0000256" key="3">
    <source>
        <dbReference type="SAM" id="MobiDB-lite"/>
    </source>
</evidence>
<dbReference type="Pfam" id="PF06602">
    <property type="entry name" value="Myotub-related"/>
    <property type="match status" value="1"/>
</dbReference>
<dbReference type="SMART" id="SM00404">
    <property type="entry name" value="PTPc_motif"/>
    <property type="match status" value="1"/>
</dbReference>
<dbReference type="PROSITE" id="PS00383">
    <property type="entry name" value="TYR_PHOSPHATASE_1"/>
    <property type="match status" value="1"/>
</dbReference>
<comment type="similarity">
    <text evidence="1">Belongs to the protein-tyrosine phosphatase family. Non-receptor class myotubularin subfamily.</text>
</comment>
<dbReference type="SUPFAM" id="SSF50729">
    <property type="entry name" value="PH domain-like"/>
    <property type="match status" value="1"/>
</dbReference>
<dbReference type="InterPro" id="IPR048994">
    <property type="entry name" value="PH-GRAM_MTMR6-9"/>
</dbReference>
<organism evidence="5 6">
    <name type="scientific">Clavelina lepadiformis</name>
    <name type="common">Light-bulb sea squirt</name>
    <name type="synonym">Ascidia lepadiformis</name>
    <dbReference type="NCBI Taxonomy" id="159417"/>
    <lineage>
        <taxon>Eukaryota</taxon>
        <taxon>Metazoa</taxon>
        <taxon>Chordata</taxon>
        <taxon>Tunicata</taxon>
        <taxon>Ascidiacea</taxon>
        <taxon>Aplousobranchia</taxon>
        <taxon>Clavelinidae</taxon>
        <taxon>Clavelina</taxon>
    </lineage>
</organism>
<accession>A0ABP0G4F6</accession>
<dbReference type="InterPro" id="IPR030564">
    <property type="entry name" value="Myotubularin"/>
</dbReference>
<evidence type="ECO:0000259" key="4">
    <source>
        <dbReference type="PROSITE" id="PS51339"/>
    </source>
</evidence>
<feature type="compositionally biased region" description="Polar residues" evidence="3">
    <location>
        <begin position="563"/>
        <end position="579"/>
    </location>
</feature>
<evidence type="ECO:0000256" key="2">
    <source>
        <dbReference type="ARBA" id="ARBA00023098"/>
    </source>
</evidence>
<dbReference type="Proteomes" id="UP001642483">
    <property type="component" value="Unassembled WGS sequence"/>
</dbReference>
<gene>
    <name evidence="5" type="ORF">CVLEPA_LOCUS18337</name>
</gene>
<name>A0ABP0G4F6_CLALP</name>
<keyword evidence="6" id="KW-1185">Reference proteome</keyword>
<keyword evidence="2" id="KW-0443">Lipid metabolism</keyword>
<dbReference type="CDD" id="cd13210">
    <property type="entry name" value="PH-GRAM_MTMR6-like"/>
    <property type="match status" value="1"/>
</dbReference>
<comment type="caution">
    <text evidence="5">The sequence shown here is derived from an EMBL/GenBank/DDBJ whole genome shotgun (WGS) entry which is preliminary data.</text>
</comment>
<dbReference type="InterPro" id="IPR003595">
    <property type="entry name" value="Tyr_Pase_cat"/>
</dbReference>
<dbReference type="EMBL" id="CAWYQH010000102">
    <property type="protein sequence ID" value="CAK8686398.1"/>
    <property type="molecule type" value="Genomic_DNA"/>
</dbReference>
<sequence>MEHIKTPKVGNVRWLDNHSRNSTEGTLYLTATHLIFVDVQRNKETWIVHTHIQSVEKLSIGQAGSPLRIRCKTFQVLTFLITQERDCHDLYSSLLKLSKPVKIDDLYAFSYNPRGEQLSQQEGWDLFSLNNDYMQMGLPTRYWKVSRINNEFGLCETYPRLICVPSLATPALLMGSAAFRSKRRLPVLSYLHENGSVIVRCSQPMAGLNSRSIEDEAFVDLIRRSKSGPDDFMYIVDTRPMLNAVANRAQGKGYENTDLYENIKYHFLGIENIHVMRNSLNKLLDACEDSTNTVGAWLEAVNNSGWLKHVHNVIQVSRFIAHAVGKENRSVMVHCSDGWDRTAQTCSLAAIMLNPHYRTIDGFLALVQKEWLHFGHKFTHRLGHLDGDPREVSPVFTQFIDAVWQLMRLYPCSFQFNEQLLFDLHDHAYSCQFGTFLGNCAKDRQVHSLTSRTYSLWGWMMKRLKSYTSPLYHAVEQHKPENKLLLPPKLPHCVRFWRAMYNRFDKGLHPRQNVTAIVKTLYDETAKLTNDVASMRKRRNQLRQKLGFETQKNELTPQGDVSPMSSPSHKATTLRSKSPTLVKIPRRPASTDDVQSLAPPQAEPQTLRHAVHSTPDIASISSNKKPSVSIGGALVQSSDLVVSFSTQCLSDSDEEPVANSNNVVTEKQLESAPEEQQLPKRKILIPDELAGGPDHEVEIPESGWDLIQHKVLDPSVNGVVGAPS</sequence>
<dbReference type="Pfam" id="PF21098">
    <property type="entry name" value="PH-GRAM_MTMR6-like"/>
    <property type="match status" value="1"/>
</dbReference>
<dbReference type="InterPro" id="IPR029021">
    <property type="entry name" value="Prot-tyrosine_phosphatase-like"/>
</dbReference>
<dbReference type="InterPro" id="IPR011993">
    <property type="entry name" value="PH-like_dom_sf"/>
</dbReference>
<dbReference type="PANTHER" id="PTHR10807">
    <property type="entry name" value="MYOTUBULARIN-RELATED"/>
    <property type="match status" value="1"/>
</dbReference>
<dbReference type="SUPFAM" id="SSF52799">
    <property type="entry name" value="(Phosphotyrosine protein) phosphatases II"/>
    <property type="match status" value="1"/>
</dbReference>